<name>A0A6G1A3U5_CROCR</name>
<reference evidence="1 2" key="1">
    <citation type="submission" date="2019-11" db="EMBL/GenBank/DDBJ databases">
        <authorList>
            <person name="Yang C."/>
            <person name="Li F."/>
        </authorList>
    </citation>
    <scope>NUCLEOTIDE SEQUENCE [LARGE SCALE GENOMIC DNA]</scope>
    <source>
        <strain evidence="1">KB4526</strain>
        <tissue evidence="1">Muscle</tissue>
    </source>
</reference>
<organism evidence="1 2">
    <name type="scientific">Crocuta crocuta</name>
    <name type="common">Spotted hyena</name>
    <dbReference type="NCBI Taxonomy" id="9678"/>
    <lineage>
        <taxon>Eukaryota</taxon>
        <taxon>Metazoa</taxon>
        <taxon>Chordata</taxon>
        <taxon>Craniata</taxon>
        <taxon>Vertebrata</taxon>
        <taxon>Euteleostomi</taxon>
        <taxon>Mammalia</taxon>
        <taxon>Eutheria</taxon>
        <taxon>Laurasiatheria</taxon>
        <taxon>Carnivora</taxon>
        <taxon>Feliformia</taxon>
        <taxon>Hyaenidae</taxon>
        <taxon>Crocuta</taxon>
    </lineage>
</organism>
<dbReference type="PANTHER" id="PTHR47225:SF1">
    <property type="entry name" value="EF-HAND CALCIUM-BINDING DOMAIN-CONTAINING PROTEIN 12"/>
    <property type="match status" value="1"/>
</dbReference>
<dbReference type="Proteomes" id="UP000475037">
    <property type="component" value="Unassembled WGS sequence"/>
</dbReference>
<dbReference type="PANTHER" id="PTHR47225">
    <property type="entry name" value="EF-HAND CALCIUM-BINDING DOMAIN-CONTAINING PROTEIN 12"/>
    <property type="match status" value="1"/>
</dbReference>
<feature type="non-terminal residue" evidence="1">
    <location>
        <position position="1"/>
    </location>
</feature>
<dbReference type="AlphaFoldDB" id="A0A6G1A3U5"/>
<keyword evidence="2" id="KW-1185">Reference proteome</keyword>
<evidence type="ECO:0000313" key="1">
    <source>
        <dbReference type="EMBL" id="KAF0870479.1"/>
    </source>
</evidence>
<dbReference type="EMBL" id="VOAJ01024676">
    <property type="protein sequence ID" value="KAF0870479.1"/>
    <property type="molecule type" value="Genomic_DNA"/>
</dbReference>
<evidence type="ECO:0000313" key="2">
    <source>
        <dbReference type="Proteomes" id="UP000475037"/>
    </source>
</evidence>
<accession>A0A6G1A3U5</accession>
<feature type="non-terminal residue" evidence="1">
    <location>
        <position position="582"/>
    </location>
</feature>
<gene>
    <name evidence="1" type="primary">Mbd4_0</name>
    <name evidence="1" type="ORF">FOF47_R08035</name>
</gene>
<proteinExistence type="predicted"/>
<dbReference type="InterPro" id="IPR042847">
    <property type="entry name" value="EFC12"/>
</dbReference>
<sequence length="582" mass="67239">VSPFLKEAHLLTLFLQELCQSTTSSDDENASRGPIFDPEPVIAHCFKQFKQKDFHLPRCRRRIIILPQKEDPIPINLTAQPRMPPQPVSSFKALGARDVQGQPEDVRTWLSRRLKLRQDLESFGNTERWLQNKPSLTPSEAKVLHVIQKKQEDQLLDKLMTIRASKKTPRPARRLVPQLRLPKPSALSALYSYLHSRKIKILEICSKVDGGEHHKVSREEFIVALKAVGVPLKNQEVEDVVIYLSSLGKDNSITTEILANTYKQWSLAHKKSTLLTAREYYRPAKRRVSPSCLSKKQVNLAPQPCKMDLLTVPVVDTQMEARPLTLEEMEEVGKRYRERRRQHKLKIPSIQYTEQCRLVRSGNKHFDEHCLPSTIHGEMKELINVSRRDNFLVYLQCCKLCESYGLPLTEDILMKALLYPGDKIIFQKDQVRPIRQPGGYYSDMKIFSPNLALLRFQGFSDAVAKKTDKLSIGPTLPCRLPSKIKKIHFKEFEEFTRSLKVKRPSVSLRTHPNFFWPGHLLDKLQLYLPTVAIDRSLALFSCVQPQPHAYAATYHPNHWWPIGNMNYMTCGYYDAHKVYYIN</sequence>
<protein>
    <submittedName>
        <fullName evidence="1">MBD4 protein</fullName>
    </submittedName>
</protein>
<comment type="caution">
    <text evidence="1">The sequence shown here is derived from an EMBL/GenBank/DDBJ whole genome shotgun (WGS) entry which is preliminary data.</text>
</comment>